<proteinExistence type="predicted"/>
<keyword evidence="3" id="KW-1185">Reference proteome</keyword>
<name>A0A232EP21_9HYME</name>
<dbReference type="EMBL" id="NNAY01003020">
    <property type="protein sequence ID" value="OXU20105.1"/>
    <property type="molecule type" value="Genomic_DNA"/>
</dbReference>
<accession>A0A232EP21</accession>
<dbReference type="AlphaFoldDB" id="A0A232EP21"/>
<feature type="chain" id="PRO_5013212026" evidence="1">
    <location>
        <begin position="23"/>
        <end position="79"/>
    </location>
</feature>
<evidence type="ECO:0000313" key="2">
    <source>
        <dbReference type="EMBL" id="OXU20105.1"/>
    </source>
</evidence>
<sequence>MNFAFFLAVFILTTTVIRDIKCVNMCDSVKCNNNCKKEDKNSYGFCNDNGQEPMKSIKCICALKNLYKLRLESKHKYDR</sequence>
<dbReference type="Proteomes" id="UP000215335">
    <property type="component" value="Unassembled WGS sequence"/>
</dbReference>
<reference evidence="2 3" key="1">
    <citation type="journal article" date="2017" name="Curr. Biol.">
        <title>The Evolution of Venom by Co-option of Single-Copy Genes.</title>
        <authorList>
            <person name="Martinson E.O."/>
            <person name="Mrinalini"/>
            <person name="Kelkar Y.D."/>
            <person name="Chang C.H."/>
            <person name="Werren J.H."/>
        </authorList>
    </citation>
    <scope>NUCLEOTIDE SEQUENCE [LARGE SCALE GENOMIC DNA]</scope>
    <source>
        <strain evidence="2 3">Alberta</strain>
        <tissue evidence="2">Whole body</tissue>
    </source>
</reference>
<comment type="caution">
    <text evidence="2">The sequence shown here is derived from an EMBL/GenBank/DDBJ whole genome shotgun (WGS) entry which is preliminary data.</text>
</comment>
<protein>
    <submittedName>
        <fullName evidence="2">Uncharacterized protein</fullName>
    </submittedName>
</protein>
<gene>
    <name evidence="2" type="ORF">TSAR_005451</name>
</gene>
<evidence type="ECO:0000313" key="3">
    <source>
        <dbReference type="Proteomes" id="UP000215335"/>
    </source>
</evidence>
<organism evidence="2 3">
    <name type="scientific">Trichomalopsis sarcophagae</name>
    <dbReference type="NCBI Taxonomy" id="543379"/>
    <lineage>
        <taxon>Eukaryota</taxon>
        <taxon>Metazoa</taxon>
        <taxon>Ecdysozoa</taxon>
        <taxon>Arthropoda</taxon>
        <taxon>Hexapoda</taxon>
        <taxon>Insecta</taxon>
        <taxon>Pterygota</taxon>
        <taxon>Neoptera</taxon>
        <taxon>Endopterygota</taxon>
        <taxon>Hymenoptera</taxon>
        <taxon>Apocrita</taxon>
        <taxon>Proctotrupomorpha</taxon>
        <taxon>Chalcidoidea</taxon>
        <taxon>Pteromalidae</taxon>
        <taxon>Pteromalinae</taxon>
        <taxon>Trichomalopsis</taxon>
    </lineage>
</organism>
<feature type="signal peptide" evidence="1">
    <location>
        <begin position="1"/>
        <end position="22"/>
    </location>
</feature>
<keyword evidence="1" id="KW-0732">Signal</keyword>
<evidence type="ECO:0000256" key="1">
    <source>
        <dbReference type="SAM" id="SignalP"/>
    </source>
</evidence>